<sequence precursor="true">MHFLNPFPLHARRLHLLLAATISLQALSSLGLVQESIAQDVTFERIQLSDQFYSEGGTLGDYNGDGNGDVAVGPWIYWGPTFTSKSRFYEGEAIDPIGYSENFLMYSGDVNEDQQLDILVIGFPGKESWWFENPGKEKLQEASVLWQRHTMLESVDNESPLIADIDGDGIDDLICNSGGKMVYGSHAGQTPTALWKMTEISPERGYQRFTHGIGIGDVNNDGHQDALEKDGWWQNPGNAAPAGDHWTFHPFAFSDGGAQMFAVDLDGDGKNEVLTGTAAHGFGLAYFKSTNDEATEFEKVDIMTDQAATSPVGLAVSQLHAMALADMNGDGIVDIITGKRWWAHANGDPGSSQPATLLWLETVRQGERVHFVPHVVDNSSGVGTQITVGDVNGDGLEDIVSGIKRGAYLFLQRPADLDAHQFLVPEQAELDAFGSHPAWQVVKVGDALAPAQGDRPLNFGFESGDLQDWEARGPIASAAIQENAASSPDAAERGKYSLDTSTDAPRGIGEVISRPFLLDGERVSCWIRGPKDPEARFELISEGSGQILCSSGGGEADQWASISFDVAQWKGELVRIRVVDHSEQASIGFDEFRIHP</sequence>
<dbReference type="Pfam" id="PF13517">
    <property type="entry name" value="FG-GAP_3"/>
    <property type="match status" value="1"/>
</dbReference>
<evidence type="ECO:0000256" key="2">
    <source>
        <dbReference type="SAM" id="MobiDB-lite"/>
    </source>
</evidence>
<dbReference type="SUPFAM" id="SSF69318">
    <property type="entry name" value="Integrin alpha N-terminal domain"/>
    <property type="match status" value="1"/>
</dbReference>
<feature type="region of interest" description="Disordered" evidence="2">
    <location>
        <begin position="482"/>
        <end position="501"/>
    </location>
</feature>
<evidence type="ECO:0000313" key="4">
    <source>
        <dbReference type="EMBL" id="QDV22822.1"/>
    </source>
</evidence>
<dbReference type="OrthoDB" id="228608at2"/>
<dbReference type="KEGG" id="ahel:Q31a_11130"/>
<protein>
    <submittedName>
        <fullName evidence="4">FG-GAP repeat protein</fullName>
    </submittedName>
</protein>
<dbReference type="Gene3D" id="2.60.120.260">
    <property type="entry name" value="Galactose-binding domain-like"/>
    <property type="match status" value="1"/>
</dbReference>
<keyword evidence="5" id="KW-1185">Reference proteome</keyword>
<dbReference type="Proteomes" id="UP000318017">
    <property type="component" value="Chromosome"/>
</dbReference>
<feature type="signal peptide" evidence="3">
    <location>
        <begin position="1"/>
        <end position="28"/>
    </location>
</feature>
<feature type="chain" id="PRO_5021773402" evidence="3">
    <location>
        <begin position="29"/>
        <end position="596"/>
    </location>
</feature>
<dbReference type="RefSeq" id="WP_145074962.1">
    <property type="nucleotide sequence ID" value="NZ_CP036298.1"/>
</dbReference>
<dbReference type="PANTHER" id="PTHR44103">
    <property type="entry name" value="PROPROTEIN CONVERTASE P"/>
    <property type="match status" value="1"/>
</dbReference>
<reference evidence="4 5" key="1">
    <citation type="submission" date="2019-02" db="EMBL/GenBank/DDBJ databases">
        <title>Deep-cultivation of Planctomycetes and their phenomic and genomic characterization uncovers novel biology.</title>
        <authorList>
            <person name="Wiegand S."/>
            <person name="Jogler M."/>
            <person name="Boedeker C."/>
            <person name="Pinto D."/>
            <person name="Vollmers J."/>
            <person name="Rivas-Marin E."/>
            <person name="Kohn T."/>
            <person name="Peeters S.H."/>
            <person name="Heuer A."/>
            <person name="Rast P."/>
            <person name="Oberbeckmann S."/>
            <person name="Bunk B."/>
            <person name="Jeske O."/>
            <person name="Meyerdierks A."/>
            <person name="Storesund J.E."/>
            <person name="Kallscheuer N."/>
            <person name="Luecker S."/>
            <person name="Lage O.M."/>
            <person name="Pohl T."/>
            <person name="Merkel B.J."/>
            <person name="Hornburger P."/>
            <person name="Mueller R.-W."/>
            <person name="Bruemmer F."/>
            <person name="Labrenz M."/>
            <person name="Spormann A.M."/>
            <person name="Op den Camp H."/>
            <person name="Overmann J."/>
            <person name="Amann R."/>
            <person name="Jetten M.S.M."/>
            <person name="Mascher T."/>
            <person name="Medema M.H."/>
            <person name="Devos D.P."/>
            <person name="Kaster A.-K."/>
            <person name="Ovreas L."/>
            <person name="Rohde M."/>
            <person name="Galperin M.Y."/>
            <person name="Jogler C."/>
        </authorList>
    </citation>
    <scope>NUCLEOTIDE SEQUENCE [LARGE SCALE GENOMIC DNA]</scope>
    <source>
        <strain evidence="4 5">Q31a</strain>
    </source>
</reference>
<accession>A0A518G2K7</accession>
<evidence type="ECO:0000313" key="5">
    <source>
        <dbReference type="Proteomes" id="UP000318017"/>
    </source>
</evidence>
<dbReference type="Gene3D" id="2.130.10.130">
    <property type="entry name" value="Integrin alpha, N-terminal"/>
    <property type="match status" value="2"/>
</dbReference>
<name>A0A518G2K7_9BACT</name>
<proteinExistence type="predicted"/>
<dbReference type="EMBL" id="CP036298">
    <property type="protein sequence ID" value="QDV22822.1"/>
    <property type="molecule type" value="Genomic_DNA"/>
</dbReference>
<gene>
    <name evidence="4" type="ORF">Q31a_11130</name>
</gene>
<dbReference type="InterPro" id="IPR028994">
    <property type="entry name" value="Integrin_alpha_N"/>
</dbReference>
<dbReference type="InterPro" id="IPR013517">
    <property type="entry name" value="FG-GAP"/>
</dbReference>
<evidence type="ECO:0000256" key="1">
    <source>
        <dbReference type="ARBA" id="ARBA00022729"/>
    </source>
</evidence>
<dbReference type="PANTHER" id="PTHR44103:SF1">
    <property type="entry name" value="PROPROTEIN CONVERTASE P"/>
    <property type="match status" value="1"/>
</dbReference>
<organism evidence="4 5">
    <name type="scientific">Aureliella helgolandensis</name>
    <dbReference type="NCBI Taxonomy" id="2527968"/>
    <lineage>
        <taxon>Bacteria</taxon>
        <taxon>Pseudomonadati</taxon>
        <taxon>Planctomycetota</taxon>
        <taxon>Planctomycetia</taxon>
        <taxon>Pirellulales</taxon>
        <taxon>Pirellulaceae</taxon>
        <taxon>Aureliella</taxon>
    </lineage>
</organism>
<dbReference type="AlphaFoldDB" id="A0A518G2K7"/>
<keyword evidence="1 3" id="KW-0732">Signal</keyword>
<evidence type="ECO:0000256" key="3">
    <source>
        <dbReference type="SAM" id="SignalP"/>
    </source>
</evidence>